<proteinExistence type="predicted"/>
<dbReference type="EMBL" id="JACGWJ010000031">
    <property type="protein sequence ID" value="KAL0298833.1"/>
    <property type="molecule type" value="Genomic_DNA"/>
</dbReference>
<reference evidence="1" key="2">
    <citation type="journal article" date="2024" name="Plant">
        <title>Genomic evolution and insights into agronomic trait innovations of Sesamum species.</title>
        <authorList>
            <person name="Miao H."/>
            <person name="Wang L."/>
            <person name="Qu L."/>
            <person name="Liu H."/>
            <person name="Sun Y."/>
            <person name="Le M."/>
            <person name="Wang Q."/>
            <person name="Wei S."/>
            <person name="Zheng Y."/>
            <person name="Lin W."/>
            <person name="Duan Y."/>
            <person name="Cao H."/>
            <person name="Xiong S."/>
            <person name="Wang X."/>
            <person name="Wei L."/>
            <person name="Li C."/>
            <person name="Ma Q."/>
            <person name="Ju M."/>
            <person name="Zhao R."/>
            <person name="Li G."/>
            <person name="Mu C."/>
            <person name="Tian Q."/>
            <person name="Mei H."/>
            <person name="Zhang T."/>
            <person name="Gao T."/>
            <person name="Zhang H."/>
        </authorList>
    </citation>
    <scope>NUCLEOTIDE SEQUENCE</scope>
    <source>
        <strain evidence="1">G02</strain>
    </source>
</reference>
<feature type="non-terminal residue" evidence="1">
    <location>
        <position position="1"/>
    </location>
</feature>
<dbReference type="PANTHER" id="PTHR33116:SF78">
    <property type="entry name" value="OS12G0587133 PROTEIN"/>
    <property type="match status" value="1"/>
</dbReference>
<accession>A0AAW2JXD4</accession>
<sequence>GHLPVCYLGLPLLASRLSISDCKLLLLKIDNRIKGWEGTNLSFVGRVQLIKSVLMALKCILGNDFHIAQRDYSRGGKTIVIVFWKGSSGGGYPNVACQQVCRPIEEMGQGIRDILALKEH</sequence>
<reference evidence="1" key="1">
    <citation type="submission" date="2020-06" db="EMBL/GenBank/DDBJ databases">
        <authorList>
            <person name="Li T."/>
            <person name="Hu X."/>
            <person name="Zhang T."/>
            <person name="Song X."/>
            <person name="Zhang H."/>
            <person name="Dai N."/>
            <person name="Sheng W."/>
            <person name="Hou X."/>
            <person name="Wei L."/>
        </authorList>
    </citation>
    <scope>NUCLEOTIDE SEQUENCE</scope>
    <source>
        <strain evidence="1">G02</strain>
        <tissue evidence="1">Leaf</tissue>
    </source>
</reference>
<gene>
    <name evidence="1" type="ORF">Sradi_6543100</name>
</gene>
<organism evidence="1">
    <name type="scientific">Sesamum radiatum</name>
    <name type="common">Black benniseed</name>
    <dbReference type="NCBI Taxonomy" id="300843"/>
    <lineage>
        <taxon>Eukaryota</taxon>
        <taxon>Viridiplantae</taxon>
        <taxon>Streptophyta</taxon>
        <taxon>Embryophyta</taxon>
        <taxon>Tracheophyta</taxon>
        <taxon>Spermatophyta</taxon>
        <taxon>Magnoliopsida</taxon>
        <taxon>eudicotyledons</taxon>
        <taxon>Gunneridae</taxon>
        <taxon>Pentapetalae</taxon>
        <taxon>asterids</taxon>
        <taxon>lamiids</taxon>
        <taxon>Lamiales</taxon>
        <taxon>Pedaliaceae</taxon>
        <taxon>Sesamum</taxon>
    </lineage>
</organism>
<protein>
    <submittedName>
        <fullName evidence="1">Uncharacterized protein</fullName>
    </submittedName>
</protein>
<dbReference type="AlphaFoldDB" id="A0AAW2JXD4"/>
<comment type="caution">
    <text evidence="1">The sequence shown here is derived from an EMBL/GenBank/DDBJ whole genome shotgun (WGS) entry which is preliminary data.</text>
</comment>
<evidence type="ECO:0000313" key="1">
    <source>
        <dbReference type="EMBL" id="KAL0298833.1"/>
    </source>
</evidence>
<dbReference type="PANTHER" id="PTHR33116">
    <property type="entry name" value="REVERSE TRANSCRIPTASE ZINC-BINDING DOMAIN-CONTAINING PROTEIN-RELATED-RELATED"/>
    <property type="match status" value="1"/>
</dbReference>
<name>A0AAW2JXD4_SESRA</name>